<keyword evidence="1" id="KW-0413">Isomerase</keyword>
<dbReference type="Proteomes" id="UP000449547">
    <property type="component" value="Unassembled WGS sequence"/>
</dbReference>
<feature type="compositionally biased region" description="Basic and acidic residues" evidence="6">
    <location>
        <begin position="574"/>
        <end position="583"/>
    </location>
</feature>
<comment type="caution">
    <text evidence="8">The sequence shown here is derived from an EMBL/GenBank/DDBJ whole genome shotgun (WGS) entry which is preliminary data.</text>
</comment>
<dbReference type="GO" id="GO:0160151">
    <property type="term" value="F:tRNA pseudouridine(32) synthase activity"/>
    <property type="evidence" value="ECO:0007669"/>
    <property type="project" value="UniProtKB-EC"/>
</dbReference>
<dbReference type="PANTHER" id="PTHR21600">
    <property type="entry name" value="MITOCHONDRIAL RNA PSEUDOURIDINE SYNTHASE"/>
    <property type="match status" value="1"/>
</dbReference>
<dbReference type="EMBL" id="SWFT01000036">
    <property type="protein sequence ID" value="KAA8906251.1"/>
    <property type="molecule type" value="Genomic_DNA"/>
</dbReference>
<dbReference type="InterPro" id="IPR016193">
    <property type="entry name" value="Cytidine_deaminase-like"/>
</dbReference>
<dbReference type="Gene3D" id="3.30.2350.10">
    <property type="entry name" value="Pseudouridine synthase"/>
    <property type="match status" value="1"/>
</dbReference>
<dbReference type="VEuPathDB" id="FungiDB:DIURU_001193"/>
<dbReference type="GO" id="GO:0016814">
    <property type="term" value="F:hydrolase activity, acting on carbon-nitrogen (but not peptide) bonds, in cyclic amidines"/>
    <property type="evidence" value="ECO:0007669"/>
    <property type="project" value="UniProtKB-ARBA"/>
</dbReference>
<dbReference type="Gene3D" id="3.40.140.10">
    <property type="entry name" value="Cytidine Deaminase, domain 2"/>
    <property type="match status" value="1"/>
</dbReference>
<dbReference type="OMA" id="EPPVMAC"/>
<evidence type="ECO:0000259" key="7">
    <source>
        <dbReference type="PROSITE" id="PS51747"/>
    </source>
</evidence>
<dbReference type="Pfam" id="PF00849">
    <property type="entry name" value="PseudoU_synth_2"/>
    <property type="match status" value="1"/>
</dbReference>
<evidence type="ECO:0000256" key="6">
    <source>
        <dbReference type="SAM" id="MobiDB-lite"/>
    </source>
</evidence>
<feature type="region of interest" description="Disordered" evidence="6">
    <location>
        <begin position="558"/>
        <end position="583"/>
    </location>
</feature>
<name>A0A642UVQ0_DIURU</name>
<keyword evidence="5" id="KW-0694">RNA-binding</keyword>
<evidence type="ECO:0000313" key="9">
    <source>
        <dbReference type="Proteomes" id="UP000449547"/>
    </source>
</evidence>
<dbReference type="GO" id="GO:0003723">
    <property type="term" value="F:RNA binding"/>
    <property type="evidence" value="ECO:0007669"/>
    <property type="project" value="UniProtKB-KW"/>
</dbReference>
<dbReference type="NCBIfam" id="TIGR00005">
    <property type="entry name" value="rluA_subfam"/>
    <property type="match status" value="1"/>
</dbReference>
<dbReference type="SUPFAM" id="SSF55120">
    <property type="entry name" value="Pseudouridine synthase"/>
    <property type="match status" value="1"/>
</dbReference>
<dbReference type="CDD" id="cd01284">
    <property type="entry name" value="Riboflavin_deaminase-reductase"/>
    <property type="match status" value="1"/>
</dbReference>
<proteinExistence type="predicted"/>
<evidence type="ECO:0000256" key="1">
    <source>
        <dbReference type="ARBA" id="ARBA00023235"/>
    </source>
</evidence>
<feature type="domain" description="CMP/dCMP-type deaminase" evidence="7">
    <location>
        <begin position="419"/>
        <end position="542"/>
    </location>
</feature>
<dbReference type="SUPFAM" id="SSF53927">
    <property type="entry name" value="Cytidine deaminase-like"/>
    <property type="match status" value="1"/>
</dbReference>
<dbReference type="PANTHER" id="PTHR21600:SF40">
    <property type="entry name" value="PSEUDOURIDYLATE SYNTHASE RPUSD2"/>
    <property type="match status" value="1"/>
</dbReference>
<protein>
    <recommendedName>
        <fullName evidence="3">tRNA pseudouridine(32) synthase</fullName>
        <ecNumber evidence="3">5.4.99.28</ecNumber>
    </recommendedName>
</protein>
<dbReference type="CDD" id="cd02557">
    <property type="entry name" value="PseudoU_synth_ScRIB2"/>
    <property type="match status" value="1"/>
</dbReference>
<dbReference type="InterPro" id="IPR002125">
    <property type="entry name" value="CMP_dCMP_dom"/>
</dbReference>
<dbReference type="EC" id="5.4.99.28" evidence="3"/>
<dbReference type="InterPro" id="IPR020103">
    <property type="entry name" value="PsdUridine_synth_cat_dom_sf"/>
</dbReference>
<dbReference type="GO" id="GO:0019239">
    <property type="term" value="F:deaminase activity"/>
    <property type="evidence" value="ECO:0007669"/>
    <property type="project" value="UniProtKB-ARBA"/>
</dbReference>
<evidence type="ECO:0000256" key="4">
    <source>
        <dbReference type="PIRSR" id="PIRSR606225-1"/>
    </source>
</evidence>
<evidence type="ECO:0000256" key="5">
    <source>
        <dbReference type="PROSITE-ProRule" id="PRU00182"/>
    </source>
</evidence>
<accession>A0A642UVQ0</accession>
<dbReference type="OrthoDB" id="424794at2759"/>
<organism evidence="8 9">
    <name type="scientific">Diutina rugosa</name>
    <name type="common">Yeast</name>
    <name type="synonym">Candida rugosa</name>
    <dbReference type="NCBI Taxonomy" id="5481"/>
    <lineage>
        <taxon>Eukaryota</taxon>
        <taxon>Fungi</taxon>
        <taxon>Dikarya</taxon>
        <taxon>Ascomycota</taxon>
        <taxon>Saccharomycotina</taxon>
        <taxon>Pichiomycetes</taxon>
        <taxon>Debaryomycetaceae</taxon>
        <taxon>Diutina</taxon>
    </lineage>
</organism>
<dbReference type="FunFam" id="3.30.2350.10:FF:000017">
    <property type="entry name" value="Pseudouridine synthase"/>
    <property type="match status" value="1"/>
</dbReference>
<dbReference type="PROSITE" id="PS01129">
    <property type="entry name" value="PSI_RLU"/>
    <property type="match status" value="1"/>
</dbReference>
<dbReference type="InterPro" id="IPR006145">
    <property type="entry name" value="PsdUridine_synth_RsuA/RluA"/>
</dbReference>
<evidence type="ECO:0000256" key="3">
    <source>
        <dbReference type="ARBA" id="ARBA00038944"/>
    </source>
</evidence>
<dbReference type="InterPro" id="IPR006225">
    <property type="entry name" value="PsdUridine_synth_RluC/D"/>
</dbReference>
<dbReference type="AlphaFoldDB" id="A0A642UVQ0"/>
<dbReference type="PROSITE" id="PS51747">
    <property type="entry name" value="CYT_DCMP_DEAMINASES_2"/>
    <property type="match status" value="1"/>
</dbReference>
<sequence>MKRRPGPAKEAAAAAKAKYRDVNGFRIRQQVMDKTHLTAAKQMDNADLDASKTIDEEESEGASYVFEGGLRRVTPYYFTYLTYAKQRWLGRNILDVFTDEFRDRAPEFYKHKIAAGEVTVNQKPANLDTILKNGDLISHRCLRREPPVPTTPIRIVYEDDQIIAIDKPGGIPVHPAGRYRYNSVTKILEHERGVLAHPCNRLDRLTSGLMFMGKSAKGAEWMVKQIRERSVRKEYIARVKGEFPLGKHRVDQPLKSIQPKIGLNRVDPEGKEATTEFQRVYYDPESDTSVVKCYPYTGRTHQIRVHLQYLGHPIANDPIYSNEYVWGPELGKDNQGDNDVIISRLEEMGITRPCQSWLHPNADGEVITSEICEVSGMPLYSEPGVNDMELWLHAYRYSASDDAEDSWTYQTQYPEWAIAPARKFMELALAEAKKCGPTDTQFNVGCVITHEGKVISTGHSRELEGNTHAEQNALAKLDHLPEGSELYTTMEPCSLRLSGNLPCTDRILATSIKTVFVGVSEPDTFVKNNTSVSRLREAGIEYVVIPGYEEDILATATYGHPKKETTETATEAAEGDKPTNEEA</sequence>
<dbReference type="GO" id="GO:0000455">
    <property type="term" value="P:enzyme-directed rRNA pseudouridine synthesis"/>
    <property type="evidence" value="ECO:0007669"/>
    <property type="project" value="TreeGrafter"/>
</dbReference>
<dbReference type="RefSeq" id="XP_034014071.1">
    <property type="nucleotide sequence ID" value="XM_034153710.1"/>
</dbReference>
<dbReference type="InterPro" id="IPR050188">
    <property type="entry name" value="RluA_PseudoU_synthase"/>
</dbReference>
<reference evidence="8 9" key="1">
    <citation type="submission" date="2019-07" db="EMBL/GenBank/DDBJ databases">
        <title>Genome assembly of two rare yeast pathogens: Diutina rugosa and Trichomonascus ciferrii.</title>
        <authorList>
            <person name="Mixao V."/>
            <person name="Saus E."/>
            <person name="Hansen A."/>
            <person name="Lass-Flor C."/>
            <person name="Gabaldon T."/>
        </authorList>
    </citation>
    <scope>NUCLEOTIDE SEQUENCE [LARGE SCALE GENOMIC DNA]</scope>
    <source>
        <strain evidence="8 9">CBS 613</strain>
    </source>
</reference>
<gene>
    <name evidence="8" type="ORF">DIURU_001193</name>
</gene>
<dbReference type="GeneID" id="54779846"/>
<comment type="catalytic activity">
    <reaction evidence="2">
        <text>uridine(32) in tRNA = pseudouridine(32) in tRNA</text>
        <dbReference type="Rhea" id="RHEA:42544"/>
        <dbReference type="Rhea" id="RHEA-COMP:10107"/>
        <dbReference type="Rhea" id="RHEA-COMP:10108"/>
        <dbReference type="ChEBI" id="CHEBI:65314"/>
        <dbReference type="ChEBI" id="CHEBI:65315"/>
        <dbReference type="EC" id="5.4.99.28"/>
    </reaction>
</comment>
<evidence type="ECO:0000313" key="8">
    <source>
        <dbReference type="EMBL" id="KAA8906251.1"/>
    </source>
</evidence>
<dbReference type="PROSITE" id="PS50889">
    <property type="entry name" value="S4"/>
    <property type="match status" value="1"/>
</dbReference>
<keyword evidence="9" id="KW-1185">Reference proteome</keyword>
<dbReference type="Pfam" id="PF18785">
    <property type="entry name" value="Inv-AAD"/>
    <property type="match status" value="1"/>
</dbReference>
<dbReference type="GO" id="GO:0031119">
    <property type="term" value="P:tRNA pseudouridine synthesis"/>
    <property type="evidence" value="ECO:0007669"/>
    <property type="project" value="UniProtKB-ARBA"/>
</dbReference>
<evidence type="ECO:0000256" key="2">
    <source>
        <dbReference type="ARBA" id="ARBA00036184"/>
    </source>
</evidence>
<dbReference type="InterPro" id="IPR006224">
    <property type="entry name" value="PsdUridine_synth_RluA-like_CS"/>
</dbReference>
<feature type="active site" evidence="4">
    <location>
        <position position="203"/>
    </location>
</feature>